<accession>A0A656JQ35</accession>
<dbReference type="SUPFAM" id="SSF53067">
    <property type="entry name" value="Actin-like ATPase domain"/>
    <property type="match status" value="1"/>
</dbReference>
<dbReference type="GO" id="GO:0006798">
    <property type="term" value="P:polyphosphate catabolic process"/>
    <property type="evidence" value="ECO:0007669"/>
    <property type="project" value="TreeGrafter"/>
</dbReference>
<dbReference type="AlphaFoldDB" id="A0A656JQ35"/>
<evidence type="ECO:0000313" key="2">
    <source>
        <dbReference type="EMBL" id="EPN44291.1"/>
    </source>
</evidence>
<proteinExistence type="predicted"/>
<sequence>MPHSKPKNLSLIAAIDLGSNSFHMVVAKANQGEIRILERLGEKVQLAAGIDEERQLTEESMQRGLDCLKRFAQLINGLPPGAVRIV</sequence>
<name>A0A656JQ35_PSESF</name>
<dbReference type="InterPro" id="IPR043129">
    <property type="entry name" value="ATPase_NBD"/>
</dbReference>
<dbReference type="EMBL" id="AOKF01002859">
    <property type="protein sequence ID" value="EPN44291.1"/>
    <property type="molecule type" value="Genomic_DNA"/>
</dbReference>
<dbReference type="Gene3D" id="3.30.420.40">
    <property type="match status" value="1"/>
</dbReference>
<gene>
    <name evidence="2" type="ORF">A245_33408</name>
</gene>
<dbReference type="PANTHER" id="PTHR30005:SF14">
    <property type="entry name" value="EXOPOLYPHOSPHATASE"/>
    <property type="match status" value="1"/>
</dbReference>
<comment type="caution">
    <text evidence="2">The sequence shown here is derived from an EMBL/GenBank/DDBJ whole genome shotgun (WGS) entry which is preliminary data.</text>
</comment>
<dbReference type="GO" id="GO:0004309">
    <property type="term" value="F:exopolyphosphatase activity"/>
    <property type="evidence" value="ECO:0007669"/>
    <property type="project" value="TreeGrafter"/>
</dbReference>
<feature type="domain" description="Ppx/GppA phosphatase N-terminal" evidence="1">
    <location>
        <begin position="25"/>
        <end position="86"/>
    </location>
</feature>
<protein>
    <submittedName>
        <fullName evidence="2">Exopolyphosphatase</fullName>
    </submittedName>
</protein>
<reference evidence="2 3" key="1">
    <citation type="journal article" date="2013" name="PLoS Pathog.">
        <title>Genomic analysis of the Kiwifruit pathogen Pseudomonas syringae pv. actinidiae provides insight into the origins of an emergent plant disease.</title>
        <authorList>
            <person name="McCann H.C."/>
            <person name="Rikkerink E.H."/>
            <person name="Bertels F."/>
            <person name="Fiers M."/>
            <person name="Lu A."/>
            <person name="Rees-George J."/>
            <person name="Andersen M.T."/>
            <person name="Gleave A.P."/>
            <person name="Haubold B."/>
            <person name="Wohlers M.W."/>
            <person name="Guttman D.S."/>
            <person name="Wang P.W."/>
            <person name="Straub C."/>
            <person name="Vanneste J.L."/>
            <person name="Rainey P.B."/>
            <person name="Templeton M.D."/>
        </authorList>
    </citation>
    <scope>NUCLEOTIDE SEQUENCE [LARGE SCALE GENOMIC DNA]</scope>
    <source>
        <strain evidence="2 3">ICMP 19096</strain>
    </source>
</reference>
<dbReference type="Proteomes" id="UP000018849">
    <property type="component" value="Unassembled WGS sequence"/>
</dbReference>
<organism evidence="2 3">
    <name type="scientific">Pseudomonas syringae pv. actinidiae ICMP 19096</name>
    <dbReference type="NCBI Taxonomy" id="1194405"/>
    <lineage>
        <taxon>Bacteria</taxon>
        <taxon>Pseudomonadati</taxon>
        <taxon>Pseudomonadota</taxon>
        <taxon>Gammaproteobacteria</taxon>
        <taxon>Pseudomonadales</taxon>
        <taxon>Pseudomonadaceae</taxon>
        <taxon>Pseudomonas</taxon>
        <taxon>Pseudomonas syringae</taxon>
    </lineage>
</organism>
<dbReference type="InterPro" id="IPR003695">
    <property type="entry name" value="Ppx_GppA_N"/>
</dbReference>
<evidence type="ECO:0000313" key="3">
    <source>
        <dbReference type="Proteomes" id="UP000018849"/>
    </source>
</evidence>
<dbReference type="PANTHER" id="PTHR30005">
    <property type="entry name" value="EXOPOLYPHOSPHATASE"/>
    <property type="match status" value="1"/>
</dbReference>
<feature type="non-terminal residue" evidence="2">
    <location>
        <position position="86"/>
    </location>
</feature>
<dbReference type="InterPro" id="IPR050273">
    <property type="entry name" value="GppA/Ppx_hydrolase"/>
</dbReference>
<dbReference type="Pfam" id="PF02541">
    <property type="entry name" value="Ppx-GppA"/>
    <property type="match status" value="1"/>
</dbReference>
<evidence type="ECO:0000259" key="1">
    <source>
        <dbReference type="Pfam" id="PF02541"/>
    </source>
</evidence>